<sequence>MDLTPAMMRMWPVKWWWMRMETFKSLNVNELGMISIFQNLQVWLSRVVQSGDDDSLEALASIMTRWGTCWVIEGVDLGLEKEGVPEIKGGAIKGGFAPPLLASSRIRERETMAKLPQARKAMWVSAPLDLWRMRDSSPTYIERQ</sequence>
<dbReference type="AlphaFoldDB" id="A0AAE2CKP6"/>
<dbReference type="Proteomes" id="UP001293254">
    <property type="component" value="Unassembled WGS sequence"/>
</dbReference>
<protein>
    <submittedName>
        <fullName evidence="1">Uncharacterized protein</fullName>
    </submittedName>
</protein>
<keyword evidence="2" id="KW-1185">Reference proteome</keyword>
<accession>A0AAE2CKP6</accession>
<reference evidence="1" key="2">
    <citation type="journal article" date="2024" name="Plant">
        <title>Genomic evolution and insights into agronomic trait innovations of Sesamum species.</title>
        <authorList>
            <person name="Miao H."/>
            <person name="Wang L."/>
            <person name="Qu L."/>
            <person name="Liu H."/>
            <person name="Sun Y."/>
            <person name="Le M."/>
            <person name="Wang Q."/>
            <person name="Wei S."/>
            <person name="Zheng Y."/>
            <person name="Lin W."/>
            <person name="Duan Y."/>
            <person name="Cao H."/>
            <person name="Xiong S."/>
            <person name="Wang X."/>
            <person name="Wei L."/>
            <person name="Li C."/>
            <person name="Ma Q."/>
            <person name="Ju M."/>
            <person name="Zhao R."/>
            <person name="Li G."/>
            <person name="Mu C."/>
            <person name="Tian Q."/>
            <person name="Mei H."/>
            <person name="Zhang T."/>
            <person name="Gao T."/>
            <person name="Zhang H."/>
        </authorList>
    </citation>
    <scope>NUCLEOTIDE SEQUENCE</scope>
    <source>
        <strain evidence="1">3651</strain>
    </source>
</reference>
<gene>
    <name evidence="1" type="ORF">Salat_1743400</name>
</gene>
<dbReference type="EMBL" id="JACGWO010000006">
    <property type="protein sequence ID" value="KAK4425494.1"/>
    <property type="molecule type" value="Genomic_DNA"/>
</dbReference>
<organism evidence="1 2">
    <name type="scientific">Sesamum alatum</name>
    <dbReference type="NCBI Taxonomy" id="300844"/>
    <lineage>
        <taxon>Eukaryota</taxon>
        <taxon>Viridiplantae</taxon>
        <taxon>Streptophyta</taxon>
        <taxon>Embryophyta</taxon>
        <taxon>Tracheophyta</taxon>
        <taxon>Spermatophyta</taxon>
        <taxon>Magnoliopsida</taxon>
        <taxon>eudicotyledons</taxon>
        <taxon>Gunneridae</taxon>
        <taxon>Pentapetalae</taxon>
        <taxon>asterids</taxon>
        <taxon>lamiids</taxon>
        <taxon>Lamiales</taxon>
        <taxon>Pedaliaceae</taxon>
        <taxon>Sesamum</taxon>
    </lineage>
</organism>
<evidence type="ECO:0000313" key="2">
    <source>
        <dbReference type="Proteomes" id="UP001293254"/>
    </source>
</evidence>
<reference evidence="1" key="1">
    <citation type="submission" date="2020-06" db="EMBL/GenBank/DDBJ databases">
        <authorList>
            <person name="Li T."/>
            <person name="Hu X."/>
            <person name="Zhang T."/>
            <person name="Song X."/>
            <person name="Zhang H."/>
            <person name="Dai N."/>
            <person name="Sheng W."/>
            <person name="Hou X."/>
            <person name="Wei L."/>
        </authorList>
    </citation>
    <scope>NUCLEOTIDE SEQUENCE</scope>
    <source>
        <strain evidence="1">3651</strain>
        <tissue evidence="1">Leaf</tissue>
    </source>
</reference>
<proteinExistence type="predicted"/>
<comment type="caution">
    <text evidence="1">The sequence shown here is derived from an EMBL/GenBank/DDBJ whole genome shotgun (WGS) entry which is preliminary data.</text>
</comment>
<evidence type="ECO:0000313" key="1">
    <source>
        <dbReference type="EMBL" id="KAK4425494.1"/>
    </source>
</evidence>
<name>A0AAE2CKP6_9LAMI</name>